<dbReference type="PANTHER" id="PTHR15092:SF22">
    <property type="entry name" value="POLY(A)-SPECIFIC RIBONUCLEASE PNLDC1"/>
    <property type="match status" value="1"/>
</dbReference>
<dbReference type="SUPFAM" id="SSF53098">
    <property type="entry name" value="Ribonuclease H-like"/>
    <property type="match status" value="1"/>
</dbReference>
<comment type="caution">
    <text evidence="2">The sequence shown here is derived from an EMBL/GenBank/DDBJ whole genome shotgun (WGS) entry which is preliminary data.</text>
</comment>
<dbReference type="GO" id="GO:0005783">
    <property type="term" value="C:endoplasmic reticulum"/>
    <property type="evidence" value="ECO:0007669"/>
    <property type="project" value="TreeGrafter"/>
</dbReference>
<dbReference type="Gene3D" id="3.30.420.10">
    <property type="entry name" value="Ribonuclease H-like superfamily/Ribonuclease H"/>
    <property type="match status" value="1"/>
</dbReference>
<dbReference type="InterPro" id="IPR012337">
    <property type="entry name" value="RNaseH-like_sf"/>
</dbReference>
<gene>
    <name evidence="2" type="ORF">ElyMa_006408800</name>
</gene>
<dbReference type="InterPro" id="IPR051181">
    <property type="entry name" value="CAF1_poly(A)_ribonucleases"/>
</dbReference>
<organism evidence="2 3">
    <name type="scientific">Elysia marginata</name>
    <dbReference type="NCBI Taxonomy" id="1093978"/>
    <lineage>
        <taxon>Eukaryota</taxon>
        <taxon>Metazoa</taxon>
        <taxon>Spiralia</taxon>
        <taxon>Lophotrochozoa</taxon>
        <taxon>Mollusca</taxon>
        <taxon>Gastropoda</taxon>
        <taxon>Heterobranchia</taxon>
        <taxon>Euthyneura</taxon>
        <taxon>Panpulmonata</taxon>
        <taxon>Sacoglossa</taxon>
        <taxon>Placobranchoidea</taxon>
        <taxon>Plakobranchidae</taxon>
        <taxon>Elysia</taxon>
    </lineage>
</organism>
<sequence length="80" mass="9041">MVDVTKHNFSDIFPKIEYAIKAADFISIDTEFTGLCYSDACKPSLFDSSKQRYTKLKRSVENFTLCQIGLTTFKGSVSEN</sequence>
<dbReference type="EMBL" id="BMAT01012866">
    <property type="protein sequence ID" value="GFS00854.1"/>
    <property type="molecule type" value="Genomic_DNA"/>
</dbReference>
<reference evidence="2 3" key="1">
    <citation type="journal article" date="2021" name="Elife">
        <title>Chloroplast acquisition without the gene transfer in kleptoplastic sea slugs, Plakobranchus ocellatus.</title>
        <authorList>
            <person name="Maeda T."/>
            <person name="Takahashi S."/>
            <person name="Yoshida T."/>
            <person name="Shimamura S."/>
            <person name="Takaki Y."/>
            <person name="Nagai Y."/>
            <person name="Toyoda A."/>
            <person name="Suzuki Y."/>
            <person name="Arimoto A."/>
            <person name="Ishii H."/>
            <person name="Satoh N."/>
            <person name="Nishiyama T."/>
            <person name="Hasebe M."/>
            <person name="Maruyama T."/>
            <person name="Minagawa J."/>
            <person name="Obokata J."/>
            <person name="Shigenobu S."/>
        </authorList>
    </citation>
    <scope>NUCLEOTIDE SEQUENCE [LARGE SCALE GENOMIC DNA]</scope>
</reference>
<accession>A0AAV4HRP3</accession>
<dbReference type="InterPro" id="IPR036397">
    <property type="entry name" value="RNaseH_sf"/>
</dbReference>
<dbReference type="GO" id="GO:0003723">
    <property type="term" value="F:RNA binding"/>
    <property type="evidence" value="ECO:0007669"/>
    <property type="project" value="TreeGrafter"/>
</dbReference>
<dbReference type="GO" id="GO:1990432">
    <property type="term" value="P:siRNA 3'-end processing"/>
    <property type="evidence" value="ECO:0007669"/>
    <property type="project" value="TreeGrafter"/>
</dbReference>
<dbReference type="GO" id="GO:0000175">
    <property type="term" value="F:3'-5'-RNA exonuclease activity"/>
    <property type="evidence" value="ECO:0007669"/>
    <property type="project" value="TreeGrafter"/>
</dbReference>
<dbReference type="GO" id="GO:0005634">
    <property type="term" value="C:nucleus"/>
    <property type="evidence" value="ECO:0007669"/>
    <property type="project" value="TreeGrafter"/>
</dbReference>
<dbReference type="GO" id="GO:0000289">
    <property type="term" value="P:nuclear-transcribed mRNA poly(A) tail shortening"/>
    <property type="evidence" value="ECO:0007669"/>
    <property type="project" value="TreeGrafter"/>
</dbReference>
<dbReference type="Proteomes" id="UP000762676">
    <property type="component" value="Unassembled WGS sequence"/>
</dbReference>
<feature type="non-terminal residue" evidence="2">
    <location>
        <position position="80"/>
    </location>
</feature>
<comment type="similarity">
    <text evidence="1">Belongs to the CAF1 family.</text>
</comment>
<dbReference type="Pfam" id="PF04857">
    <property type="entry name" value="CAF1"/>
    <property type="match status" value="1"/>
</dbReference>
<dbReference type="PANTHER" id="PTHR15092">
    <property type="entry name" value="POLY A -SPECIFIC RIBONUCLEASE/TARGET OF EGR1, MEMBER 1"/>
    <property type="match status" value="1"/>
</dbReference>
<name>A0AAV4HRP3_9GAST</name>
<evidence type="ECO:0000313" key="3">
    <source>
        <dbReference type="Proteomes" id="UP000762676"/>
    </source>
</evidence>
<dbReference type="AlphaFoldDB" id="A0AAV4HRP3"/>
<dbReference type="InterPro" id="IPR006941">
    <property type="entry name" value="RNase_CAF1"/>
</dbReference>
<dbReference type="GO" id="GO:1990431">
    <property type="term" value="P:priRNA 3'-end processing"/>
    <property type="evidence" value="ECO:0007669"/>
    <property type="project" value="TreeGrafter"/>
</dbReference>
<protein>
    <submittedName>
        <fullName evidence="2">Poly(A)-specific ribonuclease PARN-like domain-containing protein 1</fullName>
    </submittedName>
</protein>
<keyword evidence="3" id="KW-1185">Reference proteome</keyword>
<proteinExistence type="inferred from homology"/>
<evidence type="ECO:0000313" key="2">
    <source>
        <dbReference type="EMBL" id="GFS00854.1"/>
    </source>
</evidence>
<evidence type="ECO:0000256" key="1">
    <source>
        <dbReference type="ARBA" id="ARBA00008372"/>
    </source>
</evidence>